<sequence>GRLAVAVAGSSGRHRRHAGARPLRPPPCARHRGAGGRRLVGGLGDDRRRLRGMDLVALRRRAGPAVLRRVPN</sequence>
<organism evidence="2">
    <name type="scientific">uncultured Blastococcus sp</name>
    <dbReference type="NCBI Taxonomy" id="217144"/>
    <lineage>
        <taxon>Bacteria</taxon>
        <taxon>Bacillati</taxon>
        <taxon>Actinomycetota</taxon>
        <taxon>Actinomycetes</taxon>
        <taxon>Geodermatophilales</taxon>
        <taxon>Geodermatophilaceae</taxon>
        <taxon>Blastococcus</taxon>
        <taxon>environmental samples</taxon>
    </lineage>
</organism>
<name>A0A6J4J492_9ACTN</name>
<evidence type="ECO:0000313" key="2">
    <source>
        <dbReference type="EMBL" id="CAA9270234.1"/>
    </source>
</evidence>
<dbReference type="EMBL" id="CADCTI010000257">
    <property type="protein sequence ID" value="CAA9270234.1"/>
    <property type="molecule type" value="Genomic_DNA"/>
</dbReference>
<feature type="region of interest" description="Disordered" evidence="1">
    <location>
        <begin position="1"/>
        <end position="43"/>
    </location>
</feature>
<feature type="non-terminal residue" evidence="2">
    <location>
        <position position="72"/>
    </location>
</feature>
<accession>A0A6J4J492</accession>
<evidence type="ECO:0000256" key="1">
    <source>
        <dbReference type="SAM" id="MobiDB-lite"/>
    </source>
</evidence>
<reference evidence="2" key="1">
    <citation type="submission" date="2020-02" db="EMBL/GenBank/DDBJ databases">
        <authorList>
            <person name="Meier V. D."/>
        </authorList>
    </citation>
    <scope>NUCLEOTIDE SEQUENCE</scope>
    <source>
        <strain evidence="2">AVDCRST_MAG57</strain>
    </source>
</reference>
<proteinExistence type="predicted"/>
<gene>
    <name evidence="2" type="ORF">AVDCRST_MAG57-3066</name>
</gene>
<protein>
    <submittedName>
        <fullName evidence="2">Integral membrane protein TerC</fullName>
    </submittedName>
</protein>
<dbReference type="AlphaFoldDB" id="A0A6J4J492"/>
<feature type="non-terminal residue" evidence="2">
    <location>
        <position position="1"/>
    </location>
</feature>